<gene>
    <name evidence="6" type="ORF">J3998_02005</name>
</gene>
<comment type="caution">
    <text evidence="6">The sequence shown here is derived from an EMBL/GenBank/DDBJ whole genome shotgun (WGS) entry which is preliminary data.</text>
</comment>
<dbReference type="PROSITE" id="PS51462">
    <property type="entry name" value="NUDIX"/>
    <property type="match status" value="1"/>
</dbReference>
<dbReference type="SUPFAM" id="SSF55811">
    <property type="entry name" value="Nudix"/>
    <property type="match status" value="1"/>
</dbReference>
<evidence type="ECO:0000256" key="4">
    <source>
        <dbReference type="ARBA" id="ARBA00022842"/>
    </source>
</evidence>
<sequence length="156" mass="18284">MLLEKDFKQLIKNAPLFAIDLVIVNEQEQILVGRRKNAPAKDFWFVPGGRVYKNESQEEAFERISKAELGCVIQRHRAQLLGLFDHFYDDSFFSSDISTHYINATHAFRLTSEKLSLPLEQHNDYRWLSIQELTEDSQVHSFSKIFLPNLKAWLKQ</sequence>
<dbReference type="GO" id="GO:0016787">
    <property type="term" value="F:hydrolase activity"/>
    <property type="evidence" value="ECO:0007669"/>
    <property type="project" value="UniProtKB-KW"/>
</dbReference>
<proteinExistence type="predicted"/>
<dbReference type="InterPro" id="IPR015797">
    <property type="entry name" value="NUDIX_hydrolase-like_dom_sf"/>
</dbReference>
<evidence type="ECO:0000259" key="5">
    <source>
        <dbReference type="PROSITE" id="PS51462"/>
    </source>
</evidence>
<dbReference type="RefSeq" id="WP_208147157.1">
    <property type="nucleotide sequence ID" value="NZ_JAGETV010000002.1"/>
</dbReference>
<dbReference type="InterPro" id="IPR033715">
    <property type="entry name" value="GDPMH"/>
</dbReference>
<comment type="cofactor">
    <cofactor evidence="1">
        <name>Mg(2+)</name>
        <dbReference type="ChEBI" id="CHEBI:18420"/>
    </cofactor>
</comment>
<dbReference type="CDD" id="cd03430">
    <property type="entry name" value="NUDIX_GDPMH_NudD"/>
    <property type="match status" value="1"/>
</dbReference>
<dbReference type="Pfam" id="PF00293">
    <property type="entry name" value="NUDIX"/>
    <property type="match status" value="1"/>
</dbReference>
<dbReference type="NCBIfam" id="NF011963">
    <property type="entry name" value="PRK15434.1"/>
    <property type="match status" value="1"/>
</dbReference>
<accession>A0ABS3Q1Y9</accession>
<evidence type="ECO:0000256" key="1">
    <source>
        <dbReference type="ARBA" id="ARBA00001946"/>
    </source>
</evidence>
<dbReference type="EMBL" id="JAGETV010000002">
    <property type="protein sequence ID" value="MBO1926338.1"/>
    <property type="molecule type" value="Genomic_DNA"/>
</dbReference>
<name>A0ABS3Q1Y9_9GAMM</name>
<evidence type="ECO:0000313" key="6">
    <source>
        <dbReference type="EMBL" id="MBO1926338.1"/>
    </source>
</evidence>
<dbReference type="PANTHER" id="PTHR43046:SF12">
    <property type="entry name" value="GDP-MANNOSE MANNOSYL HYDROLASE"/>
    <property type="match status" value="1"/>
</dbReference>
<dbReference type="InterPro" id="IPR000086">
    <property type="entry name" value="NUDIX_hydrolase_dom"/>
</dbReference>
<evidence type="ECO:0000256" key="3">
    <source>
        <dbReference type="ARBA" id="ARBA00022801"/>
    </source>
</evidence>
<keyword evidence="4" id="KW-0460">Magnesium</keyword>
<dbReference type="Proteomes" id="UP000664835">
    <property type="component" value="Unassembled WGS sequence"/>
</dbReference>
<feature type="domain" description="Nudix hydrolase" evidence="5">
    <location>
        <begin position="14"/>
        <end position="152"/>
    </location>
</feature>
<keyword evidence="2" id="KW-0479">Metal-binding</keyword>
<dbReference type="PIRSF" id="PIRSF037599">
    <property type="entry name" value="GDPMH"/>
    <property type="match status" value="1"/>
</dbReference>
<keyword evidence="7" id="KW-1185">Reference proteome</keyword>
<protein>
    <submittedName>
        <fullName evidence="6">GDP-mannose mannosyl hydrolase</fullName>
    </submittedName>
</protein>
<dbReference type="PANTHER" id="PTHR43046">
    <property type="entry name" value="GDP-MANNOSE MANNOSYL HYDROLASE"/>
    <property type="match status" value="1"/>
</dbReference>
<evidence type="ECO:0000256" key="2">
    <source>
        <dbReference type="ARBA" id="ARBA00022723"/>
    </source>
</evidence>
<reference evidence="6 7" key="1">
    <citation type="submission" date="2021-03" db="EMBL/GenBank/DDBJ databases">
        <title>Thiomicrorhabdus sp.nov.,novel sulfur-oxidizing bacteria isolated from coastal sediment.</title>
        <authorList>
            <person name="Liu X."/>
        </authorList>
    </citation>
    <scope>NUCLEOTIDE SEQUENCE [LARGE SCALE GENOMIC DNA]</scope>
    <source>
        <strain evidence="6 7">6S2-11</strain>
    </source>
</reference>
<evidence type="ECO:0000313" key="7">
    <source>
        <dbReference type="Proteomes" id="UP000664835"/>
    </source>
</evidence>
<dbReference type="Gene3D" id="3.90.79.10">
    <property type="entry name" value="Nucleoside Triphosphate Pyrophosphohydrolase"/>
    <property type="match status" value="1"/>
</dbReference>
<keyword evidence="3 6" id="KW-0378">Hydrolase</keyword>
<organism evidence="6 7">
    <name type="scientific">Thiomicrorhabdus marina</name>
    <dbReference type="NCBI Taxonomy" id="2818442"/>
    <lineage>
        <taxon>Bacteria</taxon>
        <taxon>Pseudomonadati</taxon>
        <taxon>Pseudomonadota</taxon>
        <taxon>Gammaproteobacteria</taxon>
        <taxon>Thiotrichales</taxon>
        <taxon>Piscirickettsiaceae</taxon>
        <taxon>Thiomicrorhabdus</taxon>
    </lineage>
</organism>